<dbReference type="Pfam" id="PF12804">
    <property type="entry name" value="NTP_transf_3"/>
    <property type="match status" value="1"/>
</dbReference>
<organism evidence="3 4">
    <name type="scientific">Alcaligenes faecalis</name>
    <dbReference type="NCBI Taxonomy" id="511"/>
    <lineage>
        <taxon>Bacteria</taxon>
        <taxon>Pseudomonadati</taxon>
        <taxon>Pseudomonadota</taxon>
        <taxon>Betaproteobacteria</taxon>
        <taxon>Burkholderiales</taxon>
        <taxon>Alcaligenaceae</taxon>
        <taxon>Alcaligenes</taxon>
    </lineage>
</organism>
<protein>
    <submittedName>
        <fullName evidence="3">Nucleotidyltransferase family protein</fullName>
    </submittedName>
</protein>
<dbReference type="Proteomes" id="UP000245216">
    <property type="component" value="Unassembled WGS sequence"/>
</dbReference>
<proteinExistence type="predicted"/>
<evidence type="ECO:0000259" key="2">
    <source>
        <dbReference type="Pfam" id="PF12804"/>
    </source>
</evidence>
<dbReference type="PANTHER" id="PTHR43777:SF1">
    <property type="entry name" value="MOLYBDENUM COFACTOR CYTIDYLYLTRANSFERASE"/>
    <property type="match status" value="1"/>
</dbReference>
<dbReference type="AlphaFoldDB" id="A0A2U2BEP0"/>
<dbReference type="CDD" id="cd04182">
    <property type="entry name" value="GT_2_like_f"/>
    <property type="match status" value="1"/>
</dbReference>
<gene>
    <name evidence="3" type="ORF">DF183_19275</name>
</gene>
<dbReference type="InterPro" id="IPR025877">
    <property type="entry name" value="MobA-like_NTP_Trfase"/>
</dbReference>
<dbReference type="RefSeq" id="WP_109089932.1">
    <property type="nucleotide sequence ID" value="NZ_QEXO01000006.1"/>
</dbReference>
<keyword evidence="3" id="KW-0808">Transferase</keyword>
<reference evidence="3 4" key="2">
    <citation type="submission" date="2018-05" db="EMBL/GenBank/DDBJ databases">
        <authorList>
            <person name="Lanie J.A."/>
            <person name="Ng W.-L."/>
            <person name="Kazmierczak K.M."/>
            <person name="Andrzejewski T.M."/>
            <person name="Davidsen T.M."/>
            <person name="Wayne K.J."/>
            <person name="Tettelin H."/>
            <person name="Glass J.I."/>
            <person name="Rusch D."/>
            <person name="Podicherti R."/>
            <person name="Tsui H.-C.T."/>
            <person name="Winkler M.E."/>
        </authorList>
    </citation>
    <scope>NUCLEOTIDE SEQUENCE [LARGE SCALE GENOMIC DNA]</scope>
    <source>
        <strain evidence="3 4">YBY</strain>
    </source>
</reference>
<comment type="caution">
    <text evidence="3">The sequence shown here is derived from an EMBL/GenBank/DDBJ whole genome shotgun (WGS) entry which is preliminary data.</text>
</comment>
<sequence>MAGQQHVSGVTGIILAAGLGRRFDPSGQQLKLLAKTHDGRTMVRCVSETALSVLDEVLLVCDVHEQILRQELGDLPISFVQAPDAIRGMGVSLKAGIQACSPRYGYVVLLADMPWLRPSTVAAVAQAVQDGAGIVRPVLNGQPGNPVGFGLEWRQPLLELPDEQGARDLLQANKDQTLFVPLVDEGILRDVDTPSDLGVSQTSD</sequence>
<dbReference type="PANTHER" id="PTHR43777">
    <property type="entry name" value="MOLYBDENUM COFACTOR CYTIDYLYLTRANSFERASE"/>
    <property type="match status" value="1"/>
</dbReference>
<dbReference type="GO" id="GO:0016779">
    <property type="term" value="F:nucleotidyltransferase activity"/>
    <property type="evidence" value="ECO:0007669"/>
    <property type="project" value="UniProtKB-ARBA"/>
</dbReference>
<reference evidence="3 4" key="1">
    <citation type="submission" date="2018-05" db="EMBL/GenBank/DDBJ databases">
        <title>Genome Sequence of an Efficient Indole-Degrading Bacterium, Alcaligenes sp.YBY.</title>
        <authorList>
            <person name="Yang B."/>
        </authorList>
    </citation>
    <scope>NUCLEOTIDE SEQUENCE [LARGE SCALE GENOMIC DNA]</scope>
    <source>
        <strain evidence="3 4">YBY</strain>
    </source>
</reference>
<name>A0A2U2BEP0_ALCFA</name>
<evidence type="ECO:0000256" key="1">
    <source>
        <dbReference type="ARBA" id="ARBA00022842"/>
    </source>
</evidence>
<evidence type="ECO:0000313" key="3">
    <source>
        <dbReference type="EMBL" id="PWE12472.1"/>
    </source>
</evidence>
<keyword evidence="1" id="KW-0460">Magnesium</keyword>
<dbReference type="STRING" id="511.UZ73_14780"/>
<accession>A0A2U2BEP0</accession>
<dbReference type="SUPFAM" id="SSF53448">
    <property type="entry name" value="Nucleotide-diphospho-sugar transferases"/>
    <property type="match status" value="1"/>
</dbReference>
<evidence type="ECO:0000313" key="4">
    <source>
        <dbReference type="Proteomes" id="UP000245216"/>
    </source>
</evidence>
<dbReference type="InterPro" id="IPR029044">
    <property type="entry name" value="Nucleotide-diphossugar_trans"/>
</dbReference>
<feature type="domain" description="MobA-like NTP transferase" evidence="2">
    <location>
        <begin position="12"/>
        <end position="173"/>
    </location>
</feature>
<dbReference type="Gene3D" id="3.90.550.10">
    <property type="entry name" value="Spore Coat Polysaccharide Biosynthesis Protein SpsA, Chain A"/>
    <property type="match status" value="1"/>
</dbReference>
<dbReference type="EMBL" id="QEXO01000006">
    <property type="protein sequence ID" value="PWE12472.1"/>
    <property type="molecule type" value="Genomic_DNA"/>
</dbReference>